<dbReference type="Pfam" id="PF10513">
    <property type="entry name" value="EPL1"/>
    <property type="match status" value="1"/>
</dbReference>
<comment type="similarity">
    <text evidence="2 7">Belongs to the enhancer of polycomb family.</text>
</comment>
<comment type="caution">
    <text evidence="11">The sequence shown here is derived from an EMBL/GenBank/DDBJ whole genome shotgun (WGS) entry which is preliminary data.</text>
</comment>
<feature type="non-terminal residue" evidence="11">
    <location>
        <position position="572"/>
    </location>
</feature>
<organism evidence="11 12">
    <name type="scientific">Scytalidium lignicola</name>
    <name type="common">Hyphomycete</name>
    <dbReference type="NCBI Taxonomy" id="5539"/>
    <lineage>
        <taxon>Eukaryota</taxon>
        <taxon>Fungi</taxon>
        <taxon>Dikarya</taxon>
        <taxon>Ascomycota</taxon>
        <taxon>Pezizomycotina</taxon>
        <taxon>Leotiomycetes</taxon>
        <taxon>Leotiomycetes incertae sedis</taxon>
        <taxon>Scytalidium</taxon>
    </lineage>
</organism>
<keyword evidence="3 7" id="KW-0805">Transcription regulation</keyword>
<dbReference type="GO" id="GO:0006357">
    <property type="term" value="P:regulation of transcription by RNA polymerase II"/>
    <property type="evidence" value="ECO:0007669"/>
    <property type="project" value="InterPro"/>
</dbReference>
<evidence type="ECO:0000256" key="4">
    <source>
        <dbReference type="ARBA" id="ARBA00023163"/>
    </source>
</evidence>
<proteinExistence type="inferred from homology"/>
<evidence type="ECO:0000256" key="6">
    <source>
        <dbReference type="ARBA" id="ARBA00025513"/>
    </source>
</evidence>
<dbReference type="InterPro" id="IPR019542">
    <property type="entry name" value="Enhancer_polycomb-like_N"/>
</dbReference>
<feature type="coiled-coil region" evidence="8">
    <location>
        <begin position="356"/>
        <end position="387"/>
    </location>
</feature>
<dbReference type="AlphaFoldDB" id="A0A3E2HR93"/>
<dbReference type="GO" id="GO:0005634">
    <property type="term" value="C:nucleus"/>
    <property type="evidence" value="ECO:0007669"/>
    <property type="project" value="UniProtKB-SubCell"/>
</dbReference>
<protein>
    <recommendedName>
        <fullName evidence="7">Enhancer of polycomb-like protein</fullName>
    </recommendedName>
</protein>
<evidence type="ECO:0000256" key="7">
    <source>
        <dbReference type="RuleBase" id="RU361124"/>
    </source>
</evidence>
<keyword evidence="5 7" id="KW-0539">Nucleus</keyword>
<keyword evidence="4 7" id="KW-0804">Transcription</keyword>
<comment type="subcellular location">
    <subcellularLocation>
        <location evidence="1 7">Nucleus</location>
    </subcellularLocation>
</comment>
<dbReference type="EMBL" id="NCSJ02000004">
    <property type="protein sequence ID" value="RFU35879.1"/>
    <property type="molecule type" value="Genomic_DNA"/>
</dbReference>
<feature type="compositionally biased region" description="Basic and acidic residues" evidence="9">
    <location>
        <begin position="479"/>
        <end position="490"/>
    </location>
</feature>
<feature type="region of interest" description="Disordered" evidence="9">
    <location>
        <begin position="413"/>
        <end position="435"/>
    </location>
</feature>
<accession>A0A3E2HR93</accession>
<name>A0A3E2HR93_SCYLI</name>
<evidence type="ECO:0000256" key="3">
    <source>
        <dbReference type="ARBA" id="ARBA00023015"/>
    </source>
</evidence>
<keyword evidence="8" id="KW-0175">Coiled coil</keyword>
<gene>
    <name evidence="11" type="ORF">B7463_g427</name>
</gene>
<dbReference type="OrthoDB" id="435275at2759"/>
<feature type="compositionally biased region" description="Polar residues" evidence="9">
    <location>
        <begin position="537"/>
        <end position="548"/>
    </location>
</feature>
<dbReference type="PANTHER" id="PTHR14898">
    <property type="entry name" value="ENHANCER OF POLYCOMB"/>
    <property type="match status" value="1"/>
</dbReference>
<keyword evidence="12" id="KW-1185">Reference proteome</keyword>
<feature type="region of interest" description="Disordered" evidence="9">
    <location>
        <begin position="1"/>
        <end position="21"/>
    </location>
</feature>
<evidence type="ECO:0000313" key="11">
    <source>
        <dbReference type="EMBL" id="RFU35879.1"/>
    </source>
</evidence>
<evidence type="ECO:0000256" key="5">
    <source>
        <dbReference type="ARBA" id="ARBA00023242"/>
    </source>
</evidence>
<evidence type="ECO:0000256" key="9">
    <source>
        <dbReference type="SAM" id="MobiDB-lite"/>
    </source>
</evidence>
<evidence type="ECO:0000259" key="10">
    <source>
        <dbReference type="Pfam" id="PF10513"/>
    </source>
</evidence>
<feature type="region of interest" description="Disordered" evidence="9">
    <location>
        <begin position="472"/>
        <end position="495"/>
    </location>
</feature>
<evidence type="ECO:0000313" key="12">
    <source>
        <dbReference type="Proteomes" id="UP000258309"/>
    </source>
</evidence>
<feature type="domain" description="Enhancer of polycomb-like N-terminal" evidence="10">
    <location>
        <begin position="10"/>
        <end position="154"/>
    </location>
</feature>
<feature type="compositionally biased region" description="Low complexity" evidence="9">
    <location>
        <begin position="549"/>
        <end position="572"/>
    </location>
</feature>
<dbReference type="OMA" id="HIKWNEG"/>
<feature type="non-terminal residue" evidence="11">
    <location>
        <position position="1"/>
    </location>
</feature>
<comment type="function">
    <text evidence="6">Component of the NuA4 histone acetyltransferase complex which is involved in transcriptional activation of selected genes principally by acetylation of nucleosomal histone H4 and H2A. The NuA4 complex is also involved in DNA repair. Involved in gene silencing by neighboring heterochromatin, blockage of the silencing spreading along the chromosome, and required for cell cycle progression through G2/M.</text>
</comment>
<feature type="region of interest" description="Disordered" evidence="9">
    <location>
        <begin position="534"/>
        <end position="572"/>
    </location>
</feature>
<reference evidence="11 12" key="1">
    <citation type="submission" date="2018-05" db="EMBL/GenBank/DDBJ databases">
        <title>Draft genome sequence of Scytalidium lignicola DSM 105466, a ubiquitous saprotrophic fungus.</title>
        <authorList>
            <person name="Buettner E."/>
            <person name="Gebauer A.M."/>
            <person name="Hofrichter M."/>
            <person name="Liers C."/>
            <person name="Kellner H."/>
        </authorList>
    </citation>
    <scope>NUCLEOTIDE SEQUENCE [LARGE SCALE GENOMIC DNA]</scope>
    <source>
        <strain evidence="11 12">DSM 105466</strain>
    </source>
</reference>
<dbReference type="STRING" id="5539.A0A3E2HR93"/>
<dbReference type="InterPro" id="IPR024943">
    <property type="entry name" value="Enhancer_polycomb"/>
</dbReference>
<sequence>MRPQTGARFRQRKLSPKTPLQVLREDQIESAEFEALQSQYKIETGVEKSEENEYHLQAALKASSFADEKDTVKEIPAPPAQESADIDYDSLYPLVFDKPATYIRFSQTVEECTGCQYDMTTQDEAFLKTYNSKRPPGAKCSEDDFEKIMETYEETAQLQAPFAAVDNTVILFETMKVAMKQLVDDRVISFAKDIYDYWSTRRQETGNRPLQPTLRFETHQEKDDLDPYVCFRRREVRQTRKTRARDVQSTDKLKRLRKELEEGRQLVAMAHQREITKRDLLAVDRSIFEQRAKVKEAKVRLGIKSDDEDLINQKAPKRKIADFTQLQRQPGTQLRLPARPDGRPLDADLVLLSDVLAQKENMLQREIEEKAQQHRKWNQNHVDLTREPLSPVHGEGSQMAFRPARTQYQYLMTPPSSARSDSGGDENSPTHEIPQHLRFRYNSPPEEERHGQPAYRKRIGRGGRLWIDRRGMSSANKSVDQDGSDRWKYDQDDDEEQPIYEMDPYDTKALRFRATIPFPAHLLPQRALREDRALQSVRPSISSPTNNRTAPAVQAPVVQATAAQAPPAQAPG</sequence>
<evidence type="ECO:0000256" key="8">
    <source>
        <dbReference type="SAM" id="Coils"/>
    </source>
</evidence>
<evidence type="ECO:0000256" key="2">
    <source>
        <dbReference type="ARBA" id="ARBA00008035"/>
    </source>
</evidence>
<evidence type="ECO:0000256" key="1">
    <source>
        <dbReference type="ARBA" id="ARBA00004123"/>
    </source>
</evidence>
<dbReference type="GO" id="GO:0035267">
    <property type="term" value="C:NuA4 histone acetyltransferase complex"/>
    <property type="evidence" value="ECO:0007669"/>
    <property type="project" value="InterPro"/>
</dbReference>
<dbReference type="Proteomes" id="UP000258309">
    <property type="component" value="Unassembled WGS sequence"/>
</dbReference>